<feature type="compositionally biased region" description="Basic residues" evidence="1">
    <location>
        <begin position="188"/>
        <end position="199"/>
    </location>
</feature>
<keyword evidence="3" id="KW-1185">Reference proteome</keyword>
<name>A0A8E2E879_9PEZI</name>
<accession>A0A8E2E879</accession>
<sequence>MEKKSIEMWTRVRSGWGMADRERKRREKLKNTSGSRTTGHLVYALNNGLTMPWRRTGLRGRRRRQRRATLSLKERKFTPGAGAAAAANFQLRISWRIGNASKGRVSIGAVLSVVNLVMEVVSCRGKSVVRLVDKLHKRLLEIITEEPKENARRCLEGTGSEELEMEEEGVGREKIRQATGEESEEVKRKRRRMKRWSEM</sequence>
<evidence type="ECO:0000313" key="2">
    <source>
        <dbReference type="EMBL" id="OCK78971.1"/>
    </source>
</evidence>
<evidence type="ECO:0000256" key="1">
    <source>
        <dbReference type="SAM" id="MobiDB-lite"/>
    </source>
</evidence>
<reference evidence="2 3" key="1">
    <citation type="journal article" date="2016" name="Nat. Commun.">
        <title>Ectomycorrhizal ecology is imprinted in the genome of the dominant symbiotic fungus Cenococcum geophilum.</title>
        <authorList>
            <consortium name="DOE Joint Genome Institute"/>
            <person name="Peter M."/>
            <person name="Kohler A."/>
            <person name="Ohm R.A."/>
            <person name="Kuo A."/>
            <person name="Krutzmann J."/>
            <person name="Morin E."/>
            <person name="Arend M."/>
            <person name="Barry K.W."/>
            <person name="Binder M."/>
            <person name="Choi C."/>
            <person name="Clum A."/>
            <person name="Copeland A."/>
            <person name="Grisel N."/>
            <person name="Haridas S."/>
            <person name="Kipfer T."/>
            <person name="LaButti K."/>
            <person name="Lindquist E."/>
            <person name="Lipzen A."/>
            <person name="Maire R."/>
            <person name="Meier B."/>
            <person name="Mihaltcheva S."/>
            <person name="Molinier V."/>
            <person name="Murat C."/>
            <person name="Poggeler S."/>
            <person name="Quandt C.A."/>
            <person name="Sperisen C."/>
            <person name="Tritt A."/>
            <person name="Tisserant E."/>
            <person name="Crous P.W."/>
            <person name="Henrissat B."/>
            <person name="Nehls U."/>
            <person name="Egli S."/>
            <person name="Spatafora J.W."/>
            <person name="Grigoriev I.V."/>
            <person name="Martin F.M."/>
        </authorList>
    </citation>
    <scope>NUCLEOTIDE SEQUENCE [LARGE SCALE GENOMIC DNA]</scope>
    <source>
        <strain evidence="2 3">CBS 459.81</strain>
    </source>
</reference>
<dbReference type="EMBL" id="KV745030">
    <property type="protein sequence ID" value="OCK78971.1"/>
    <property type="molecule type" value="Genomic_DNA"/>
</dbReference>
<feature type="region of interest" description="Disordered" evidence="1">
    <location>
        <begin position="156"/>
        <end position="199"/>
    </location>
</feature>
<evidence type="ECO:0000313" key="3">
    <source>
        <dbReference type="Proteomes" id="UP000250266"/>
    </source>
</evidence>
<organism evidence="2 3">
    <name type="scientific">Lepidopterella palustris CBS 459.81</name>
    <dbReference type="NCBI Taxonomy" id="1314670"/>
    <lineage>
        <taxon>Eukaryota</taxon>
        <taxon>Fungi</taxon>
        <taxon>Dikarya</taxon>
        <taxon>Ascomycota</taxon>
        <taxon>Pezizomycotina</taxon>
        <taxon>Dothideomycetes</taxon>
        <taxon>Pleosporomycetidae</taxon>
        <taxon>Mytilinidiales</taxon>
        <taxon>Argynnaceae</taxon>
        <taxon>Lepidopterella</taxon>
    </lineage>
</organism>
<gene>
    <name evidence="2" type="ORF">K432DRAFT_394323</name>
</gene>
<dbReference type="AlphaFoldDB" id="A0A8E2E879"/>
<feature type="compositionally biased region" description="Acidic residues" evidence="1">
    <location>
        <begin position="159"/>
        <end position="168"/>
    </location>
</feature>
<protein>
    <submittedName>
        <fullName evidence="2">Uncharacterized protein</fullName>
    </submittedName>
</protein>
<proteinExistence type="predicted"/>
<dbReference type="Proteomes" id="UP000250266">
    <property type="component" value="Unassembled WGS sequence"/>
</dbReference>